<comment type="caution">
    <text evidence="1">The sequence shown here is derived from an EMBL/GenBank/DDBJ whole genome shotgun (WGS) entry which is preliminary data.</text>
</comment>
<dbReference type="SUPFAM" id="SSF49464">
    <property type="entry name" value="Carboxypeptidase regulatory domain-like"/>
    <property type="match status" value="1"/>
</dbReference>
<dbReference type="InterPro" id="IPR008969">
    <property type="entry name" value="CarboxyPept-like_regulatory"/>
</dbReference>
<accession>A0ABT0TER1</accession>
<protein>
    <submittedName>
        <fullName evidence="1">Carboxypeptidase-like regulatory domain-containing protein</fullName>
    </submittedName>
</protein>
<name>A0ABT0TER1_9FLAO</name>
<dbReference type="Proteomes" id="UP001203342">
    <property type="component" value="Unassembled WGS sequence"/>
</dbReference>
<organism evidence="1 2">
    <name type="scientific">Flavobacterium fragile</name>
    <dbReference type="NCBI Taxonomy" id="2949085"/>
    <lineage>
        <taxon>Bacteria</taxon>
        <taxon>Pseudomonadati</taxon>
        <taxon>Bacteroidota</taxon>
        <taxon>Flavobacteriia</taxon>
        <taxon>Flavobacteriales</taxon>
        <taxon>Flavobacteriaceae</taxon>
        <taxon>Flavobacterium</taxon>
    </lineage>
</organism>
<dbReference type="Gene3D" id="2.60.40.1120">
    <property type="entry name" value="Carboxypeptidase-like, regulatory domain"/>
    <property type="match status" value="1"/>
</dbReference>
<gene>
    <name evidence="1" type="ORF">NAT47_03450</name>
</gene>
<keyword evidence="2" id="KW-1185">Reference proteome</keyword>
<evidence type="ECO:0000313" key="1">
    <source>
        <dbReference type="EMBL" id="MCL9769463.1"/>
    </source>
</evidence>
<proteinExistence type="predicted"/>
<sequence>MKDKRLIWFFLIVSQFVFSQIRGVVKDSISGEPIPYVNIWVENETVGTTSETNGSFSLDIKDEKLLVFSALGYETKKISSKSEIILLKPKVFELKEVMVLNQKKTKELEIGDADKVHISQLSGNKPWIYAKLFNYDDKYKETPFVKKIVFYSNSDIKGAKIKIRIFGFNDSIPSEDLINEDIIVTVKGGMKKNTIDVSHYNIEFPKSGLVIGLEWLIIEENKYFFTYKDTKTKQKVSLENYAPSLVINHSPDEISFTYSKGKWYKHKRHSSNFKKEWNNKVNTPAINLILTN</sequence>
<reference evidence="1 2" key="1">
    <citation type="submission" date="2022-05" db="EMBL/GenBank/DDBJ databases">
        <title>Flavobacterium sp., isolated from activated sludge.</title>
        <authorList>
            <person name="Ran Q."/>
        </authorList>
    </citation>
    <scope>NUCLEOTIDE SEQUENCE [LARGE SCALE GENOMIC DNA]</scope>
    <source>
        <strain evidence="1 2">HXWNR69</strain>
    </source>
</reference>
<dbReference type="RefSeq" id="WP_250580321.1">
    <property type="nucleotide sequence ID" value="NZ_JAMLJN010000002.1"/>
</dbReference>
<dbReference type="Pfam" id="PF13715">
    <property type="entry name" value="CarbopepD_reg_2"/>
    <property type="match status" value="1"/>
</dbReference>
<evidence type="ECO:0000313" key="2">
    <source>
        <dbReference type="Proteomes" id="UP001203342"/>
    </source>
</evidence>
<dbReference type="EMBL" id="JAMLJN010000002">
    <property type="protein sequence ID" value="MCL9769463.1"/>
    <property type="molecule type" value="Genomic_DNA"/>
</dbReference>